<dbReference type="AlphaFoldDB" id="A0A9W6V3J0"/>
<organism evidence="1 2">
    <name type="scientific">Kitasatospora phosalacinea</name>
    <dbReference type="NCBI Taxonomy" id="2065"/>
    <lineage>
        <taxon>Bacteria</taxon>
        <taxon>Bacillati</taxon>
        <taxon>Actinomycetota</taxon>
        <taxon>Actinomycetes</taxon>
        <taxon>Kitasatosporales</taxon>
        <taxon>Streptomycetaceae</taxon>
        <taxon>Kitasatospora</taxon>
    </lineage>
</organism>
<proteinExistence type="predicted"/>
<protein>
    <submittedName>
        <fullName evidence="1">Uncharacterized protein</fullName>
    </submittedName>
</protein>
<dbReference type="RefSeq" id="WP_285739344.1">
    <property type="nucleotide sequence ID" value="NZ_BSSA01000027.1"/>
</dbReference>
<gene>
    <name evidence="1" type="ORF">Kpho02_60090</name>
</gene>
<evidence type="ECO:0000313" key="2">
    <source>
        <dbReference type="Proteomes" id="UP001165041"/>
    </source>
</evidence>
<accession>A0A9W6V3J0</accession>
<dbReference type="Proteomes" id="UP001165041">
    <property type="component" value="Unassembled WGS sequence"/>
</dbReference>
<dbReference type="EMBL" id="BSSA01000027">
    <property type="protein sequence ID" value="GLW73711.1"/>
    <property type="molecule type" value="Genomic_DNA"/>
</dbReference>
<reference evidence="1" key="1">
    <citation type="submission" date="2023-02" db="EMBL/GenBank/DDBJ databases">
        <title>Kitasatospora phosalacinea NBRC 14627.</title>
        <authorList>
            <person name="Ichikawa N."/>
            <person name="Sato H."/>
            <person name="Tonouchi N."/>
        </authorList>
    </citation>
    <scope>NUCLEOTIDE SEQUENCE</scope>
    <source>
        <strain evidence="1">NBRC 14627</strain>
    </source>
</reference>
<comment type="caution">
    <text evidence="1">The sequence shown here is derived from an EMBL/GenBank/DDBJ whole genome shotgun (WGS) entry which is preliminary data.</text>
</comment>
<evidence type="ECO:0000313" key="1">
    <source>
        <dbReference type="EMBL" id="GLW73711.1"/>
    </source>
</evidence>
<name>A0A9W6V3J0_9ACTN</name>
<sequence>MTSNLGNRCPICHAASGNFCTNPHGVARLAHAERTQPAAPQAQAVDEKHTVVITRAKLYPEVARPGPAWRWTYNYTVDNGPVCQYGTGLASLRRMLREKFGARNLKIIESWKQPTGA</sequence>